<evidence type="ECO:0000313" key="1">
    <source>
        <dbReference type="EMBL" id="KNC74851.1"/>
    </source>
</evidence>
<organism evidence="1 2">
    <name type="scientific">Sphaeroforma arctica JP610</name>
    <dbReference type="NCBI Taxonomy" id="667725"/>
    <lineage>
        <taxon>Eukaryota</taxon>
        <taxon>Ichthyosporea</taxon>
        <taxon>Ichthyophonida</taxon>
        <taxon>Sphaeroforma</taxon>
    </lineage>
</organism>
<gene>
    <name evidence="1" type="ORF">SARC_12609</name>
</gene>
<name>A0A0L0FED6_9EUKA</name>
<sequence length="143" mass="15870">MARRRQTAETPAITVIARVFRQPRVWGNTSEQSPSLRRYSGSHVSGAIQVSSHCHCEGIQAATCLGQYKSAVTVIAKIFRQPSVWGDTSQQSLSLRGYSGSHGSGVIQVRCGMMPEFAQVSWICSHRMFFIVVLRWEGEVAQQ</sequence>
<dbReference type="RefSeq" id="XP_014148753.1">
    <property type="nucleotide sequence ID" value="XM_014293278.1"/>
</dbReference>
<evidence type="ECO:0000313" key="2">
    <source>
        <dbReference type="Proteomes" id="UP000054560"/>
    </source>
</evidence>
<accession>A0A0L0FED6</accession>
<keyword evidence="2" id="KW-1185">Reference proteome</keyword>
<protein>
    <submittedName>
        <fullName evidence="1">Uncharacterized protein</fullName>
    </submittedName>
</protein>
<proteinExistence type="predicted"/>
<dbReference type="Proteomes" id="UP000054560">
    <property type="component" value="Unassembled WGS sequence"/>
</dbReference>
<dbReference type="AlphaFoldDB" id="A0A0L0FED6"/>
<reference evidence="1 2" key="1">
    <citation type="submission" date="2011-02" db="EMBL/GenBank/DDBJ databases">
        <title>The Genome Sequence of Sphaeroforma arctica JP610.</title>
        <authorList>
            <consortium name="The Broad Institute Genome Sequencing Platform"/>
            <person name="Russ C."/>
            <person name="Cuomo C."/>
            <person name="Young S.K."/>
            <person name="Zeng Q."/>
            <person name="Gargeya S."/>
            <person name="Alvarado L."/>
            <person name="Berlin A."/>
            <person name="Chapman S.B."/>
            <person name="Chen Z."/>
            <person name="Freedman E."/>
            <person name="Gellesch M."/>
            <person name="Goldberg J."/>
            <person name="Griggs A."/>
            <person name="Gujja S."/>
            <person name="Heilman E."/>
            <person name="Heiman D."/>
            <person name="Howarth C."/>
            <person name="Mehta T."/>
            <person name="Neiman D."/>
            <person name="Pearson M."/>
            <person name="Roberts A."/>
            <person name="Saif S."/>
            <person name="Shea T."/>
            <person name="Shenoy N."/>
            <person name="Sisk P."/>
            <person name="Stolte C."/>
            <person name="Sykes S."/>
            <person name="White J."/>
            <person name="Yandava C."/>
            <person name="Burger G."/>
            <person name="Gray M.W."/>
            <person name="Holland P.W.H."/>
            <person name="King N."/>
            <person name="Lang F.B.F."/>
            <person name="Roger A.J."/>
            <person name="Ruiz-Trillo I."/>
            <person name="Haas B."/>
            <person name="Nusbaum C."/>
            <person name="Birren B."/>
        </authorList>
    </citation>
    <scope>NUCLEOTIDE SEQUENCE [LARGE SCALE GENOMIC DNA]</scope>
    <source>
        <strain evidence="1 2">JP610</strain>
    </source>
</reference>
<dbReference type="GeneID" id="25913113"/>
<dbReference type="EMBL" id="KQ244035">
    <property type="protein sequence ID" value="KNC74851.1"/>
    <property type="molecule type" value="Genomic_DNA"/>
</dbReference>